<proteinExistence type="inferred from homology"/>
<dbReference type="InterPro" id="IPR029058">
    <property type="entry name" value="AB_hydrolase_fold"/>
</dbReference>
<dbReference type="PANTHER" id="PTHR21661:SF79">
    <property type="entry name" value="EPOXIDE HYDROLASE"/>
    <property type="match status" value="1"/>
</dbReference>
<evidence type="ECO:0000256" key="1">
    <source>
        <dbReference type="ARBA" id="ARBA00010088"/>
    </source>
</evidence>
<evidence type="ECO:0000256" key="2">
    <source>
        <dbReference type="ARBA" id="ARBA00022801"/>
    </source>
</evidence>
<dbReference type="AlphaFoldDB" id="A0A9W6DT32"/>
<dbReference type="Proteomes" id="UP001143548">
    <property type="component" value="Unassembled WGS sequence"/>
</dbReference>
<dbReference type="InterPro" id="IPR010497">
    <property type="entry name" value="Epoxide_hydro_N"/>
</dbReference>
<dbReference type="PANTHER" id="PTHR21661">
    <property type="entry name" value="EPOXIDE HYDROLASE 1-RELATED"/>
    <property type="match status" value="1"/>
</dbReference>
<accession>A0A9W6DT32</accession>
<comment type="caution">
    <text evidence="4">The sequence shown here is derived from an EMBL/GenBank/DDBJ whole genome shotgun (WGS) entry which is preliminary data.</text>
</comment>
<evidence type="ECO:0000313" key="4">
    <source>
        <dbReference type="EMBL" id="GKZ26481.1"/>
    </source>
</evidence>
<dbReference type="Pfam" id="PF06441">
    <property type="entry name" value="EHN"/>
    <property type="match status" value="1"/>
</dbReference>
<gene>
    <name evidence="4" type="ORF">AbraCBS73388_002568</name>
</gene>
<dbReference type="GO" id="GO:0097176">
    <property type="term" value="P:epoxide metabolic process"/>
    <property type="evidence" value="ECO:0007669"/>
    <property type="project" value="TreeGrafter"/>
</dbReference>
<dbReference type="GO" id="GO:0004301">
    <property type="term" value="F:epoxide hydrolase activity"/>
    <property type="evidence" value="ECO:0007669"/>
    <property type="project" value="TreeGrafter"/>
</dbReference>
<dbReference type="SUPFAM" id="SSF53474">
    <property type="entry name" value="alpha/beta-Hydrolases"/>
    <property type="match status" value="2"/>
</dbReference>
<reference evidence="4" key="1">
    <citation type="submission" date="2022-07" db="EMBL/GenBank/DDBJ databases">
        <title>Taxonomy of Aspergillus series Nigri: significant species reduction supported by multi-species coalescent approaches.</title>
        <authorList>
            <person name="Bian C."/>
            <person name="Kusuya Y."/>
            <person name="Sklenar F."/>
            <person name="D'hooge E."/>
            <person name="Yaguchi T."/>
            <person name="Takahashi H."/>
            <person name="Hubka V."/>
        </authorList>
    </citation>
    <scope>NUCLEOTIDE SEQUENCE</scope>
    <source>
        <strain evidence="4">CBS 733.88</strain>
    </source>
</reference>
<sequence>MSSIQIDPLVIDVPEAEVARLKRKLVDTRLPEHEMVPGAGDVYGTKHMHMSRRPQLDRSVPTDNFARDRPPSGFKGYTTKWAYNYDCEYDVTIHFTYTTSMRKDAIPIILIHGWPGSFYEFDRLVDNLRVTGHQYPRCRAVHLSLSPATEDFIPESDSEKKKYERSQDWLDNHPGYAVCMRTRPHTLGCSLHDNPMGVLSWVGEKYYELVSPARRTDPAWDQIILTQISLYYFSGCIMSSMLPYYVNPKHAEFAKLFMMNENRVKVPMAYTPFLYHSQPGNERSAKLTGNLLFYDGMSIVLHFCEDVITNQIQRI</sequence>
<comment type="similarity">
    <text evidence="1">Belongs to the peptidase S33 family.</text>
</comment>
<evidence type="ECO:0000313" key="5">
    <source>
        <dbReference type="Proteomes" id="UP001143548"/>
    </source>
</evidence>
<keyword evidence="2" id="KW-0378">Hydrolase</keyword>
<protein>
    <recommendedName>
        <fullName evidence="3">Epoxide hydrolase N-terminal domain-containing protein</fullName>
    </recommendedName>
</protein>
<dbReference type="PIRSF" id="PIRSF001112">
    <property type="entry name" value="Epoxide_hydrolase"/>
    <property type="match status" value="1"/>
</dbReference>
<dbReference type="EMBL" id="BROQ01000148">
    <property type="protein sequence ID" value="GKZ26481.1"/>
    <property type="molecule type" value="Genomic_DNA"/>
</dbReference>
<evidence type="ECO:0000259" key="3">
    <source>
        <dbReference type="Pfam" id="PF06441"/>
    </source>
</evidence>
<dbReference type="Gene3D" id="3.40.50.1820">
    <property type="entry name" value="alpha/beta hydrolase"/>
    <property type="match status" value="2"/>
</dbReference>
<name>A0A9W6DT32_9EURO</name>
<dbReference type="InterPro" id="IPR016292">
    <property type="entry name" value="Epoxide_hydrolase"/>
</dbReference>
<feature type="domain" description="Epoxide hydrolase N-terminal" evidence="3">
    <location>
        <begin position="7"/>
        <end position="121"/>
    </location>
</feature>
<organism evidence="4 5">
    <name type="scientific">Aspergillus brasiliensis</name>
    <dbReference type="NCBI Taxonomy" id="319629"/>
    <lineage>
        <taxon>Eukaryota</taxon>
        <taxon>Fungi</taxon>
        <taxon>Dikarya</taxon>
        <taxon>Ascomycota</taxon>
        <taxon>Pezizomycotina</taxon>
        <taxon>Eurotiomycetes</taxon>
        <taxon>Eurotiomycetidae</taxon>
        <taxon>Eurotiales</taxon>
        <taxon>Aspergillaceae</taxon>
        <taxon>Aspergillus</taxon>
        <taxon>Aspergillus subgen. Circumdati</taxon>
    </lineage>
</organism>